<reference evidence="9" key="1">
    <citation type="submission" date="2018-02" db="EMBL/GenBank/DDBJ databases">
        <title>Rhizophora mucronata_Transcriptome.</title>
        <authorList>
            <person name="Meera S.P."/>
            <person name="Sreeshan A."/>
            <person name="Augustine A."/>
        </authorList>
    </citation>
    <scope>NUCLEOTIDE SEQUENCE</scope>
    <source>
        <tissue evidence="9">Leaf</tissue>
    </source>
</reference>
<comment type="subcellular location">
    <subcellularLocation>
        <location evidence="1">Nucleus</location>
    </subcellularLocation>
</comment>
<dbReference type="GO" id="GO:0005634">
    <property type="term" value="C:nucleus"/>
    <property type="evidence" value="ECO:0007669"/>
    <property type="project" value="UniProtKB-SubCell"/>
</dbReference>
<dbReference type="GO" id="GO:0000976">
    <property type="term" value="F:transcription cis-regulatory region binding"/>
    <property type="evidence" value="ECO:0007669"/>
    <property type="project" value="TreeGrafter"/>
</dbReference>
<evidence type="ECO:0000256" key="3">
    <source>
        <dbReference type="ARBA" id="ARBA00023125"/>
    </source>
</evidence>
<dbReference type="SMART" id="SM00380">
    <property type="entry name" value="AP2"/>
    <property type="match status" value="1"/>
</dbReference>
<dbReference type="InterPro" id="IPR016177">
    <property type="entry name" value="DNA-bd_dom_sf"/>
</dbReference>
<keyword evidence="4" id="KW-0804">Transcription</keyword>
<dbReference type="Pfam" id="PF00847">
    <property type="entry name" value="AP2"/>
    <property type="match status" value="1"/>
</dbReference>
<dbReference type="GO" id="GO:0003700">
    <property type="term" value="F:DNA-binding transcription factor activity"/>
    <property type="evidence" value="ECO:0007669"/>
    <property type="project" value="InterPro"/>
</dbReference>
<dbReference type="GO" id="GO:0006950">
    <property type="term" value="P:response to stress"/>
    <property type="evidence" value="ECO:0007669"/>
    <property type="project" value="TreeGrafter"/>
</dbReference>
<dbReference type="InterPro" id="IPR001471">
    <property type="entry name" value="AP2/ERF_dom"/>
</dbReference>
<protein>
    <recommendedName>
        <fullName evidence="8">AP2/ERF domain-containing protein</fullName>
    </recommendedName>
</protein>
<comment type="similarity">
    <text evidence="6">Belongs to the AP2/ERF transcription factor family. ERF subfamily.</text>
</comment>
<evidence type="ECO:0000256" key="7">
    <source>
        <dbReference type="SAM" id="MobiDB-lite"/>
    </source>
</evidence>
<sequence>MLSRNPFNFLASQQYFRPSMIKMEDLSKERSFPASSTSLKKKSRKRRNGSESVEDTLTRWKTENSFEICKIPSKGSKKGCMPGKGGPENMSCRYRGVRQRTWGKWVAEIRQPVRKSTVMNTQGGRLWLGTYDTALQAALAYDKAARALYGANAILNFPDYSPVLKGQLNDLLNTESSPVASGTMLNSCEATEAEKSGTNCSFPVREIREQNEESGSSGIHVVSEWKEKLKKSQEDLTELEDEICKLTTSTMHSLTSNNSEAEGSAAMEGMDVELAEIKKSCCFNGNNEGHNCLQNETNSLECERPCMGVSRNSETDYKRCINTGSTHGPALRGKNNYDYGHMEFGSTSYQQNGRLYDVSCQLLDPETSLQGRLNHPTGEADVGLDYSCDLPRLDFEDGSLVEDPGLLDPWPLNQDCSWSLDVGLPFF</sequence>
<dbReference type="AlphaFoldDB" id="A0A2P2JHD4"/>
<dbReference type="SUPFAM" id="SSF54171">
    <property type="entry name" value="DNA-binding domain"/>
    <property type="match status" value="1"/>
</dbReference>
<keyword evidence="3" id="KW-0238">DNA-binding</keyword>
<feature type="domain" description="AP2/ERF" evidence="8">
    <location>
        <begin position="93"/>
        <end position="158"/>
    </location>
</feature>
<evidence type="ECO:0000256" key="4">
    <source>
        <dbReference type="ARBA" id="ARBA00023163"/>
    </source>
</evidence>
<keyword evidence="2" id="KW-0805">Transcription regulation</keyword>
<dbReference type="Gene3D" id="3.30.730.10">
    <property type="entry name" value="AP2/ERF domain"/>
    <property type="match status" value="1"/>
</dbReference>
<dbReference type="GO" id="GO:0045893">
    <property type="term" value="P:positive regulation of DNA-templated transcription"/>
    <property type="evidence" value="ECO:0007669"/>
    <property type="project" value="TreeGrafter"/>
</dbReference>
<name>A0A2P2JHD4_RHIMU</name>
<keyword evidence="5" id="KW-0539">Nucleus</keyword>
<evidence type="ECO:0000256" key="2">
    <source>
        <dbReference type="ARBA" id="ARBA00023015"/>
    </source>
</evidence>
<organism evidence="9">
    <name type="scientific">Rhizophora mucronata</name>
    <name type="common">Asiatic mangrove</name>
    <dbReference type="NCBI Taxonomy" id="61149"/>
    <lineage>
        <taxon>Eukaryota</taxon>
        <taxon>Viridiplantae</taxon>
        <taxon>Streptophyta</taxon>
        <taxon>Embryophyta</taxon>
        <taxon>Tracheophyta</taxon>
        <taxon>Spermatophyta</taxon>
        <taxon>Magnoliopsida</taxon>
        <taxon>eudicotyledons</taxon>
        <taxon>Gunneridae</taxon>
        <taxon>Pentapetalae</taxon>
        <taxon>rosids</taxon>
        <taxon>fabids</taxon>
        <taxon>Malpighiales</taxon>
        <taxon>Rhizophoraceae</taxon>
        <taxon>Rhizophora</taxon>
    </lineage>
</organism>
<dbReference type="PROSITE" id="PS51032">
    <property type="entry name" value="AP2_ERF"/>
    <property type="match status" value="1"/>
</dbReference>
<dbReference type="PANTHER" id="PTHR31241:SF81">
    <property type="entry name" value="AP2_ERF DOMAIN-CONTAINING PROTEIN"/>
    <property type="match status" value="1"/>
</dbReference>
<dbReference type="PANTHER" id="PTHR31241">
    <property type="entry name" value="DEHYDRATION-RESPONSIVE ELEMENT-BINDING PROTEIN 2C"/>
    <property type="match status" value="1"/>
</dbReference>
<dbReference type="PRINTS" id="PR00367">
    <property type="entry name" value="ETHRSPELEMNT"/>
</dbReference>
<evidence type="ECO:0000256" key="6">
    <source>
        <dbReference type="ARBA" id="ARBA00024343"/>
    </source>
</evidence>
<dbReference type="FunFam" id="3.30.730.10:FF:000001">
    <property type="entry name" value="Ethylene-responsive transcription factor 2"/>
    <property type="match status" value="1"/>
</dbReference>
<evidence type="ECO:0000259" key="8">
    <source>
        <dbReference type="PROSITE" id="PS51032"/>
    </source>
</evidence>
<evidence type="ECO:0000313" key="9">
    <source>
        <dbReference type="EMBL" id="MBW92886.1"/>
    </source>
</evidence>
<dbReference type="CDD" id="cd00018">
    <property type="entry name" value="AP2"/>
    <property type="match status" value="1"/>
</dbReference>
<dbReference type="EMBL" id="GGEC01012403">
    <property type="protein sequence ID" value="MBW92886.1"/>
    <property type="molecule type" value="Transcribed_RNA"/>
</dbReference>
<proteinExistence type="inferred from homology"/>
<accession>A0A2P2JHD4</accession>
<evidence type="ECO:0000256" key="1">
    <source>
        <dbReference type="ARBA" id="ARBA00004123"/>
    </source>
</evidence>
<evidence type="ECO:0000256" key="5">
    <source>
        <dbReference type="ARBA" id="ARBA00023242"/>
    </source>
</evidence>
<feature type="region of interest" description="Disordered" evidence="7">
    <location>
        <begin position="27"/>
        <end position="56"/>
    </location>
</feature>
<dbReference type="InterPro" id="IPR036955">
    <property type="entry name" value="AP2/ERF_dom_sf"/>
</dbReference>